<accession>A0A0F7LA94</accession>
<proteinExistence type="predicted"/>
<feature type="region of interest" description="Disordered" evidence="1">
    <location>
        <begin position="1"/>
        <end position="58"/>
    </location>
</feature>
<name>A0A0F7LA94_9VIRU</name>
<evidence type="ECO:0000313" key="2">
    <source>
        <dbReference type="EMBL" id="AKH48327.1"/>
    </source>
</evidence>
<dbReference type="EMBL" id="KR029603">
    <property type="protein sequence ID" value="AKH48327.1"/>
    <property type="molecule type" value="Genomic_DNA"/>
</dbReference>
<reference evidence="2" key="1">
    <citation type="journal article" date="2015" name="Front. Microbiol.">
        <title>Combining genomic sequencing methods to explore viral diversity and reveal potential virus-host interactions.</title>
        <authorList>
            <person name="Chow C.E."/>
            <person name="Winget D.M."/>
            <person name="White R.A.III."/>
            <person name="Hallam S.J."/>
            <person name="Suttle C.A."/>
        </authorList>
    </citation>
    <scope>NUCLEOTIDE SEQUENCE</scope>
    <source>
        <strain evidence="2">Oxic1_8</strain>
    </source>
</reference>
<protein>
    <submittedName>
        <fullName evidence="2">Uncharacterized protein</fullName>
    </submittedName>
</protein>
<feature type="compositionally biased region" description="Basic and acidic residues" evidence="1">
    <location>
        <begin position="16"/>
        <end position="43"/>
    </location>
</feature>
<reference evidence="2" key="2">
    <citation type="submission" date="2015-03" db="EMBL/GenBank/DDBJ databases">
        <authorList>
            <person name="Chow C.-E.T."/>
            <person name="Winget D.M."/>
            <person name="White R.A.III."/>
            <person name="Hallam S.J."/>
            <person name="Suttle C.A."/>
        </authorList>
    </citation>
    <scope>NUCLEOTIDE SEQUENCE</scope>
    <source>
        <strain evidence="2">Oxic1_8</strain>
    </source>
</reference>
<organism evidence="2">
    <name type="scientific">uncultured marine virus</name>
    <dbReference type="NCBI Taxonomy" id="186617"/>
    <lineage>
        <taxon>Viruses</taxon>
        <taxon>environmental samples</taxon>
    </lineage>
</organism>
<sequence length="58" mass="6541">MSVPAGKNPSPGNSEKSSRHGDRRSTKSERGRSPRREAADRASRLRVSILRRREPYPP</sequence>
<evidence type="ECO:0000256" key="1">
    <source>
        <dbReference type="SAM" id="MobiDB-lite"/>
    </source>
</evidence>